<accession>A0A377DXQ3</accession>
<dbReference type="Pfam" id="PF00486">
    <property type="entry name" value="Trans_reg_C"/>
    <property type="match status" value="1"/>
</dbReference>
<organism evidence="4 5">
    <name type="scientific">Escherichia coli</name>
    <dbReference type="NCBI Taxonomy" id="562"/>
    <lineage>
        <taxon>Bacteria</taxon>
        <taxon>Pseudomonadati</taxon>
        <taxon>Pseudomonadota</taxon>
        <taxon>Gammaproteobacteria</taxon>
        <taxon>Enterobacterales</taxon>
        <taxon>Enterobacteriaceae</taxon>
        <taxon>Escherichia</taxon>
    </lineage>
</organism>
<dbReference type="SUPFAM" id="SSF46894">
    <property type="entry name" value="C-terminal effector domain of the bipartite response regulators"/>
    <property type="match status" value="1"/>
</dbReference>
<reference evidence="4 5" key="1">
    <citation type="submission" date="2018-06" db="EMBL/GenBank/DDBJ databases">
        <authorList>
            <consortium name="Pathogen Informatics"/>
            <person name="Doyle S."/>
        </authorList>
    </citation>
    <scope>NUCLEOTIDE SEQUENCE [LARGE SCALE GENOMIC DNA]</scope>
    <source>
        <strain evidence="4 5">NCTC8500</strain>
    </source>
</reference>
<evidence type="ECO:0000256" key="2">
    <source>
        <dbReference type="PROSITE-ProRule" id="PRU01091"/>
    </source>
</evidence>
<name>A0A377DXQ3_ECOLX</name>
<proteinExistence type="predicted"/>
<dbReference type="GO" id="GO:0003677">
    <property type="term" value="F:DNA binding"/>
    <property type="evidence" value="ECO:0007669"/>
    <property type="project" value="UniProtKB-UniRule"/>
</dbReference>
<evidence type="ECO:0000313" key="5">
    <source>
        <dbReference type="Proteomes" id="UP000254429"/>
    </source>
</evidence>
<feature type="DNA-binding region" description="OmpR/PhoB-type" evidence="2">
    <location>
        <begin position="1"/>
        <end position="95"/>
    </location>
</feature>
<dbReference type="EMBL" id="UGFG01000001">
    <property type="protein sequence ID" value="STM40899.1"/>
    <property type="molecule type" value="Genomic_DNA"/>
</dbReference>
<evidence type="ECO:0000259" key="3">
    <source>
        <dbReference type="PROSITE" id="PS51755"/>
    </source>
</evidence>
<feature type="domain" description="OmpR/PhoB-type" evidence="3">
    <location>
        <begin position="1"/>
        <end position="95"/>
    </location>
</feature>
<dbReference type="InterPro" id="IPR036388">
    <property type="entry name" value="WH-like_DNA-bd_sf"/>
</dbReference>
<gene>
    <name evidence="4" type="primary">arcA_2</name>
    <name evidence="4" type="ORF">NCTC8500_04771</name>
</gene>
<keyword evidence="1 2" id="KW-0238">DNA-binding</keyword>
<evidence type="ECO:0000256" key="1">
    <source>
        <dbReference type="ARBA" id="ARBA00023125"/>
    </source>
</evidence>
<dbReference type="InterPro" id="IPR001867">
    <property type="entry name" value="OmpR/PhoB-type_DNA-bd"/>
</dbReference>
<dbReference type="GO" id="GO:0000160">
    <property type="term" value="P:phosphorelay signal transduction system"/>
    <property type="evidence" value="ECO:0007669"/>
    <property type="project" value="InterPro"/>
</dbReference>
<evidence type="ECO:0000313" key="4">
    <source>
        <dbReference type="EMBL" id="STM40899.1"/>
    </source>
</evidence>
<dbReference type="InterPro" id="IPR016032">
    <property type="entry name" value="Sig_transdc_resp-reg_C-effctor"/>
</dbReference>
<dbReference type="SMART" id="SM00862">
    <property type="entry name" value="Trans_reg_C"/>
    <property type="match status" value="1"/>
</dbReference>
<dbReference type="PROSITE" id="PS51755">
    <property type="entry name" value="OMPR_PHOB"/>
    <property type="match status" value="1"/>
</dbReference>
<dbReference type="AlphaFoldDB" id="A0A377DXQ3"/>
<protein>
    <submittedName>
        <fullName evidence="4">Aerobic respiration control protein ArcA</fullName>
    </submittedName>
</protein>
<dbReference type="Gene3D" id="1.10.10.10">
    <property type="entry name" value="Winged helix-like DNA-binding domain superfamily/Winged helix DNA-binding domain"/>
    <property type="match status" value="1"/>
</dbReference>
<dbReference type="GO" id="GO:0006355">
    <property type="term" value="P:regulation of DNA-templated transcription"/>
    <property type="evidence" value="ECO:0007669"/>
    <property type="project" value="InterPro"/>
</dbReference>
<dbReference type="CDD" id="cd00383">
    <property type="entry name" value="trans_reg_C"/>
    <property type="match status" value="1"/>
</dbReference>
<sequence length="99" mass="11395">MVGKLDINSRSLIGPDGEQYKLPRSEFRAMLHFCENPGKIQSRAELLKKMTGRELKPHDRTVDVTIRRIRKHFESTPDTPEIIATIHGEGYRFCGDLED</sequence>
<dbReference type="Proteomes" id="UP000254429">
    <property type="component" value="Unassembled WGS sequence"/>
</dbReference>